<dbReference type="AlphaFoldDB" id="A0A2P2Q5W9"/>
<dbReference type="EMBL" id="GGEC01081894">
    <property type="protein sequence ID" value="MBX62378.1"/>
    <property type="molecule type" value="Transcribed_RNA"/>
</dbReference>
<evidence type="ECO:0000313" key="1">
    <source>
        <dbReference type="EMBL" id="MBX62378.1"/>
    </source>
</evidence>
<reference evidence="1" key="1">
    <citation type="submission" date="2018-02" db="EMBL/GenBank/DDBJ databases">
        <title>Rhizophora mucronata_Transcriptome.</title>
        <authorList>
            <person name="Meera S.P."/>
            <person name="Sreeshan A."/>
            <person name="Augustine A."/>
        </authorList>
    </citation>
    <scope>NUCLEOTIDE SEQUENCE</scope>
    <source>
        <tissue evidence="1">Leaf</tissue>
    </source>
</reference>
<organism evidence="1">
    <name type="scientific">Rhizophora mucronata</name>
    <name type="common">Asiatic mangrove</name>
    <dbReference type="NCBI Taxonomy" id="61149"/>
    <lineage>
        <taxon>Eukaryota</taxon>
        <taxon>Viridiplantae</taxon>
        <taxon>Streptophyta</taxon>
        <taxon>Embryophyta</taxon>
        <taxon>Tracheophyta</taxon>
        <taxon>Spermatophyta</taxon>
        <taxon>Magnoliopsida</taxon>
        <taxon>eudicotyledons</taxon>
        <taxon>Gunneridae</taxon>
        <taxon>Pentapetalae</taxon>
        <taxon>rosids</taxon>
        <taxon>fabids</taxon>
        <taxon>Malpighiales</taxon>
        <taxon>Rhizophoraceae</taxon>
        <taxon>Rhizophora</taxon>
    </lineage>
</organism>
<sequence length="36" mass="4104">MRVEEKVLFSCEKLRLVLIYKSSLPLVVPSAPRKAC</sequence>
<accession>A0A2P2Q5W9</accession>
<proteinExistence type="predicted"/>
<protein>
    <submittedName>
        <fullName evidence="1">Uncharacterized protein</fullName>
    </submittedName>
</protein>
<name>A0A2P2Q5W9_RHIMU</name>